<proteinExistence type="predicted"/>
<protein>
    <recommendedName>
        <fullName evidence="2">DUF2510 domain-containing protein</fullName>
    </recommendedName>
</protein>
<evidence type="ECO:0000313" key="3">
    <source>
        <dbReference type="EMBL" id="PCK24187.1"/>
    </source>
</evidence>
<gene>
    <name evidence="3" type="ORF">CHR55_27255</name>
</gene>
<dbReference type="AlphaFoldDB" id="A0A2A5J4M7"/>
<evidence type="ECO:0000313" key="4">
    <source>
        <dbReference type="Proteomes" id="UP000230886"/>
    </source>
</evidence>
<comment type="caution">
    <text evidence="3">The sequence shown here is derived from an EMBL/GenBank/DDBJ whole genome shotgun (WGS) entry which is preliminary data.</text>
</comment>
<evidence type="ECO:0000256" key="1">
    <source>
        <dbReference type="SAM" id="MobiDB-lite"/>
    </source>
</evidence>
<feature type="domain" description="DUF2510" evidence="2">
    <location>
        <begin position="45"/>
        <end position="76"/>
    </location>
</feature>
<feature type="compositionally biased region" description="Polar residues" evidence="1">
    <location>
        <begin position="1"/>
        <end position="29"/>
    </location>
</feature>
<reference evidence="3 4" key="1">
    <citation type="submission" date="2017-07" db="EMBL/GenBank/DDBJ databases">
        <title>Draft sequence of Rhodococcus enclensis 23b-28.</title>
        <authorList>
            <person name="Besaury L."/>
            <person name="Sancelme M."/>
            <person name="Amato P."/>
            <person name="Lallement A."/>
            <person name="Delort A.-M."/>
        </authorList>
    </citation>
    <scope>NUCLEOTIDE SEQUENCE [LARGE SCALE GENOMIC DNA]</scope>
    <source>
        <strain evidence="3 4">23b-28</strain>
    </source>
</reference>
<feature type="region of interest" description="Disordered" evidence="1">
    <location>
        <begin position="1"/>
        <end position="78"/>
    </location>
</feature>
<feature type="compositionally biased region" description="Low complexity" evidence="1">
    <location>
        <begin position="36"/>
        <end position="45"/>
    </location>
</feature>
<organism evidence="3 4">
    <name type="scientific">Rhodococcus qingshengii</name>
    <dbReference type="NCBI Taxonomy" id="334542"/>
    <lineage>
        <taxon>Bacteria</taxon>
        <taxon>Bacillati</taxon>
        <taxon>Actinomycetota</taxon>
        <taxon>Actinomycetes</taxon>
        <taxon>Mycobacteriales</taxon>
        <taxon>Nocardiaceae</taxon>
        <taxon>Rhodococcus</taxon>
        <taxon>Rhodococcus erythropolis group</taxon>
    </lineage>
</organism>
<dbReference type="EMBL" id="NOVD01000036">
    <property type="protein sequence ID" value="PCK24187.1"/>
    <property type="molecule type" value="Genomic_DNA"/>
</dbReference>
<evidence type="ECO:0000259" key="2">
    <source>
        <dbReference type="Pfam" id="PF10708"/>
    </source>
</evidence>
<dbReference type="Proteomes" id="UP000230886">
    <property type="component" value="Unassembled WGS sequence"/>
</dbReference>
<name>A0A2A5J4M7_RHOSG</name>
<dbReference type="InterPro" id="IPR018929">
    <property type="entry name" value="DUF2510"/>
</dbReference>
<dbReference type="Pfam" id="PF10708">
    <property type="entry name" value="DUF2510"/>
    <property type="match status" value="1"/>
</dbReference>
<sequence length="78" mass="8248">MAPTSAETGGQHNSSPAPQQPADTASNSVSDHHNAPEAANPVPVAGWYPDQTDPGRVRWFDGKQWTDATLPNSAPPQM</sequence>
<accession>A0A2A5J4M7</accession>